<feature type="compositionally biased region" description="Basic and acidic residues" evidence="1">
    <location>
        <begin position="569"/>
        <end position="581"/>
    </location>
</feature>
<dbReference type="Proteomes" id="UP001283361">
    <property type="component" value="Unassembled WGS sequence"/>
</dbReference>
<protein>
    <submittedName>
        <fullName evidence="2">Uncharacterized protein</fullName>
    </submittedName>
</protein>
<feature type="compositionally biased region" description="Basic and acidic residues" evidence="1">
    <location>
        <begin position="1"/>
        <end position="17"/>
    </location>
</feature>
<organism evidence="2 3">
    <name type="scientific">Elysia crispata</name>
    <name type="common">lettuce slug</name>
    <dbReference type="NCBI Taxonomy" id="231223"/>
    <lineage>
        <taxon>Eukaryota</taxon>
        <taxon>Metazoa</taxon>
        <taxon>Spiralia</taxon>
        <taxon>Lophotrochozoa</taxon>
        <taxon>Mollusca</taxon>
        <taxon>Gastropoda</taxon>
        <taxon>Heterobranchia</taxon>
        <taxon>Euthyneura</taxon>
        <taxon>Panpulmonata</taxon>
        <taxon>Sacoglossa</taxon>
        <taxon>Placobranchoidea</taxon>
        <taxon>Plakobranchidae</taxon>
        <taxon>Elysia</taxon>
    </lineage>
</organism>
<feature type="region of interest" description="Disordered" evidence="1">
    <location>
        <begin position="186"/>
        <end position="276"/>
    </location>
</feature>
<feature type="region of interest" description="Disordered" evidence="1">
    <location>
        <begin position="1033"/>
        <end position="1065"/>
    </location>
</feature>
<evidence type="ECO:0000313" key="3">
    <source>
        <dbReference type="Proteomes" id="UP001283361"/>
    </source>
</evidence>
<gene>
    <name evidence="2" type="ORF">RRG08_042089</name>
</gene>
<feature type="compositionally biased region" description="Basic and acidic residues" evidence="1">
    <location>
        <begin position="255"/>
        <end position="269"/>
    </location>
</feature>
<dbReference type="AlphaFoldDB" id="A0AAE1E6Y6"/>
<feature type="region of interest" description="Disordered" evidence="1">
    <location>
        <begin position="314"/>
        <end position="335"/>
    </location>
</feature>
<evidence type="ECO:0000313" key="2">
    <source>
        <dbReference type="EMBL" id="KAK3796202.1"/>
    </source>
</evidence>
<proteinExistence type="predicted"/>
<feature type="compositionally biased region" description="Basic and acidic residues" evidence="1">
    <location>
        <begin position="804"/>
        <end position="816"/>
    </location>
</feature>
<feature type="compositionally biased region" description="Basic and acidic residues" evidence="1">
    <location>
        <begin position="723"/>
        <end position="742"/>
    </location>
</feature>
<evidence type="ECO:0000256" key="1">
    <source>
        <dbReference type="SAM" id="MobiDB-lite"/>
    </source>
</evidence>
<feature type="non-terminal residue" evidence="2">
    <location>
        <position position="1065"/>
    </location>
</feature>
<feature type="compositionally biased region" description="Basic and acidic residues" evidence="1">
    <location>
        <begin position="202"/>
        <end position="223"/>
    </location>
</feature>
<feature type="non-terminal residue" evidence="2">
    <location>
        <position position="1"/>
    </location>
</feature>
<feature type="compositionally biased region" description="Basic and acidic residues" evidence="1">
    <location>
        <begin position="782"/>
        <end position="794"/>
    </location>
</feature>
<comment type="caution">
    <text evidence="2">The sequence shown here is derived from an EMBL/GenBank/DDBJ whole genome shotgun (WGS) entry which is preliminary data.</text>
</comment>
<name>A0AAE1E6Y6_9GAST</name>
<feature type="region of interest" description="Disordered" evidence="1">
    <location>
        <begin position="463"/>
        <end position="490"/>
    </location>
</feature>
<sequence>TEPPTRDNNDENNKYTESRSSQPMDSSRESKEESNESDSDNQTWRNRTGVEENLGKVGDEAGNKLQTARKKDGFEQNIRQRIKFDPQTDLTLLGFILILPRKTKCPDVKVLLDETEEGIIIVEGRPNEVINIQEMIEETLRGSETSSMQHKLWRKTINVKAKEQGAYVAESTTEVAPYSIYKKQNVGPKSDQKLTETSTLKSEGDDGKQNKDDKIKCNRDGGDKTGSTGKQLSDFENKGNRDKGVKTGSIGKQLSDFENKGHSLNDKTEMQQSEENYPGNRVLKLYPDLINLPNNEADPTADCKSSMKTGLFSKPDTAKGWPGAQGASGATGHTDLSVVSTGEKRIVGKMKYPGYADKESRPSGTQNETDVALVNLTRGSIGDITNGEISFSNPTDFTREYTKAYDRDHRKTGDYEDTDMKGRSSRTYTETDVYKFSTRLHNSQMSTGKNVSINREGCISQQANLARDSPEACSGSDRKTKKSHHVVLPKESVGEYARSFSSLKAGTKTGRDTGLFHDQTRTEPPTRDNNDENNKYTESRNSQPMDSSRESKEESNESDSDNQTWRNRTGVEENLGKVGDEAGNKLQTARKKDGFEQNIRQRIKFDPQTDLTLLGFILILPRKTKCPDVKVLLDETEEGIIIVEGRPNEVINIQEMIEETLRGSETSSMQHKLWRKTINVKAKEQGAYVAESTTEVAPYSIYKKQNVGPKSDQKLTETSTLKSEGDDGKQNKDEKIKCKTDRQPFNAGKTFPTKDGKQSKITMENSVIFGSDKTGSTGKQLSDVEKKGNRDGGDKTGSTGKQLSDFENKGNRDKGVKTGSIGKQLSDFENKGHSLNDKTEMQQSEENYPGNRVLKLYPDLINLPNNEADPTADCKSSMKTGLFSKPDTAKGWPGAQGASGATGHTDLSVVSAGEKRIVGKIKYPGYADKESRPSGTHNETDVALVNLTRGSIGDITNGEISFSNPTDFTREYTKAYDRDHRKTGDYEDTDMKGRSSRTYTETDVYKFSTRLHNSQMSTGKNVSINREGCISQQANLARDSPEACSGSDRKTKKSHHVVLPKESVG</sequence>
<feature type="compositionally biased region" description="Basic and acidic residues" evidence="1">
    <location>
        <begin position="826"/>
        <end position="840"/>
    </location>
</feature>
<reference evidence="2" key="1">
    <citation type="journal article" date="2023" name="G3 (Bethesda)">
        <title>A reference genome for the long-term kleptoplast-retaining sea slug Elysia crispata morphotype clarki.</title>
        <authorList>
            <person name="Eastman K.E."/>
            <person name="Pendleton A.L."/>
            <person name="Shaikh M.A."/>
            <person name="Suttiyut T."/>
            <person name="Ogas R."/>
            <person name="Tomko P."/>
            <person name="Gavelis G."/>
            <person name="Widhalm J.R."/>
            <person name="Wisecaver J.H."/>
        </authorList>
    </citation>
    <scope>NUCLEOTIDE SEQUENCE</scope>
    <source>
        <strain evidence="2">ECLA1</strain>
    </source>
</reference>
<feature type="region of interest" description="Disordered" evidence="1">
    <location>
        <begin position="1"/>
        <end position="62"/>
    </location>
</feature>
<feature type="region of interest" description="Disordered" evidence="1">
    <location>
        <begin position="504"/>
        <end position="581"/>
    </location>
</feature>
<feature type="region of interest" description="Disordered" evidence="1">
    <location>
        <begin position="707"/>
        <end position="847"/>
    </location>
</feature>
<keyword evidence="3" id="KW-1185">Reference proteome</keyword>
<feature type="compositionally biased region" description="Basic and acidic residues" evidence="1">
    <location>
        <begin position="48"/>
        <end position="62"/>
    </location>
</feature>
<feature type="compositionally biased region" description="Basic and acidic residues" evidence="1">
    <location>
        <begin position="509"/>
        <end position="538"/>
    </location>
</feature>
<feature type="compositionally biased region" description="Basic and acidic residues" evidence="1">
    <location>
        <begin position="233"/>
        <end position="245"/>
    </location>
</feature>
<dbReference type="EMBL" id="JAWDGP010000903">
    <property type="protein sequence ID" value="KAK3796202.1"/>
    <property type="molecule type" value="Genomic_DNA"/>
</dbReference>
<accession>A0AAE1E6Y6</accession>